<proteinExistence type="predicted"/>
<name>A0ABW4ZFD4_9BACT</name>
<organism evidence="5 6">
    <name type="scientific">Rubritalea tangerina</name>
    <dbReference type="NCBI Taxonomy" id="430798"/>
    <lineage>
        <taxon>Bacteria</taxon>
        <taxon>Pseudomonadati</taxon>
        <taxon>Verrucomicrobiota</taxon>
        <taxon>Verrucomicrobiia</taxon>
        <taxon>Verrucomicrobiales</taxon>
        <taxon>Rubritaleaceae</taxon>
        <taxon>Rubritalea</taxon>
    </lineage>
</organism>
<feature type="domain" description="HTH araC/xylS-type" evidence="4">
    <location>
        <begin position="282"/>
        <end position="380"/>
    </location>
</feature>
<dbReference type="EMBL" id="JBHUJB010000083">
    <property type="protein sequence ID" value="MFD2160562.1"/>
    <property type="molecule type" value="Genomic_DNA"/>
</dbReference>
<dbReference type="PANTHER" id="PTHR43280:SF28">
    <property type="entry name" value="HTH-TYPE TRANSCRIPTIONAL ACTIVATOR RHAS"/>
    <property type="match status" value="1"/>
</dbReference>
<evidence type="ECO:0000256" key="1">
    <source>
        <dbReference type="ARBA" id="ARBA00023015"/>
    </source>
</evidence>
<dbReference type="InterPro" id="IPR018060">
    <property type="entry name" value="HTH_AraC"/>
</dbReference>
<dbReference type="Gene3D" id="1.10.10.60">
    <property type="entry name" value="Homeodomain-like"/>
    <property type="match status" value="1"/>
</dbReference>
<dbReference type="Pfam" id="PF13377">
    <property type="entry name" value="Peripla_BP_3"/>
    <property type="match status" value="1"/>
</dbReference>
<comment type="caution">
    <text evidence="5">The sequence shown here is derived from an EMBL/GenBank/DDBJ whole genome shotgun (WGS) entry which is preliminary data.</text>
</comment>
<accession>A0ABW4ZFD4</accession>
<gene>
    <name evidence="5" type="ORF">ACFSW8_16780</name>
</gene>
<evidence type="ECO:0000256" key="3">
    <source>
        <dbReference type="ARBA" id="ARBA00023163"/>
    </source>
</evidence>
<keyword evidence="2" id="KW-0238">DNA-binding</keyword>
<dbReference type="SUPFAM" id="SSF46689">
    <property type="entry name" value="Homeodomain-like"/>
    <property type="match status" value="2"/>
</dbReference>
<dbReference type="PANTHER" id="PTHR43280">
    <property type="entry name" value="ARAC-FAMILY TRANSCRIPTIONAL REGULATOR"/>
    <property type="match status" value="1"/>
</dbReference>
<dbReference type="Pfam" id="PF12833">
    <property type="entry name" value="HTH_18"/>
    <property type="match status" value="1"/>
</dbReference>
<dbReference type="Proteomes" id="UP001597389">
    <property type="component" value="Unassembled WGS sequence"/>
</dbReference>
<dbReference type="InterPro" id="IPR046335">
    <property type="entry name" value="LacI/GalR-like_sensor"/>
</dbReference>
<evidence type="ECO:0000256" key="2">
    <source>
        <dbReference type="ARBA" id="ARBA00023125"/>
    </source>
</evidence>
<evidence type="ECO:0000313" key="6">
    <source>
        <dbReference type="Proteomes" id="UP001597389"/>
    </source>
</evidence>
<evidence type="ECO:0000259" key="4">
    <source>
        <dbReference type="PROSITE" id="PS01124"/>
    </source>
</evidence>
<reference evidence="6" key="1">
    <citation type="journal article" date="2019" name="Int. J. Syst. Evol. Microbiol.">
        <title>The Global Catalogue of Microorganisms (GCM) 10K type strain sequencing project: providing services to taxonomists for standard genome sequencing and annotation.</title>
        <authorList>
            <consortium name="The Broad Institute Genomics Platform"/>
            <consortium name="The Broad Institute Genome Sequencing Center for Infectious Disease"/>
            <person name="Wu L."/>
            <person name="Ma J."/>
        </authorList>
    </citation>
    <scope>NUCLEOTIDE SEQUENCE [LARGE SCALE GENOMIC DNA]</scope>
    <source>
        <strain evidence="6">CCUG 57942</strain>
    </source>
</reference>
<keyword evidence="1" id="KW-0805">Transcription regulation</keyword>
<dbReference type="SMART" id="SM00342">
    <property type="entry name" value="HTH_ARAC"/>
    <property type="match status" value="1"/>
</dbReference>
<dbReference type="Gene3D" id="3.40.50.2300">
    <property type="match status" value="2"/>
</dbReference>
<dbReference type="InterPro" id="IPR028082">
    <property type="entry name" value="Peripla_BP_I"/>
</dbReference>
<dbReference type="RefSeq" id="WP_377087911.1">
    <property type="nucleotide sequence ID" value="NZ_JBHSJL010000014.1"/>
</dbReference>
<evidence type="ECO:0000313" key="5">
    <source>
        <dbReference type="EMBL" id="MFD2160562.1"/>
    </source>
</evidence>
<keyword evidence="3" id="KW-0804">Transcription</keyword>
<dbReference type="SUPFAM" id="SSF53822">
    <property type="entry name" value="Periplasmic binding protein-like I"/>
    <property type="match status" value="1"/>
</dbReference>
<sequence>MRRTMGRVDKSMMKKRTIGLVMDFFNPKLLEGAQAYCVEHGLLLDARWSVRGDWAPKDIKWDGVIFGLVDQEAILERMRALRIPSMDLVREGSAQSVTPDYQACGRMAVEELLRVGVKAMLIPVLSPRQLDQKFAQGAQEAVRASGLREVSVFGDDVQVYDRLMRKVKALHREGVGAIGLCLPHAGTAFSLIQQLEARGLQVPRDVAIVVIDKDAQRTAELAPVPLTTVELNEWHRGFVAAERVHRKMEGEQLVHSHISIPPHGIHGRTSTGHVEEKDPVMAKALSFLHAHYRAPIGVPEVAEAAGASRRVLEMRFREILNTSVHEELRRLRIEDAKQMLLESEKSVTEIAGLCGFSSVHYFSAAFKRVAGQSPRQFQKASQ</sequence>
<dbReference type="PRINTS" id="PR00032">
    <property type="entry name" value="HTHARAC"/>
</dbReference>
<dbReference type="InterPro" id="IPR009057">
    <property type="entry name" value="Homeodomain-like_sf"/>
</dbReference>
<dbReference type="InterPro" id="IPR020449">
    <property type="entry name" value="Tscrpt_reg_AraC-type_HTH"/>
</dbReference>
<dbReference type="PROSITE" id="PS01124">
    <property type="entry name" value="HTH_ARAC_FAMILY_2"/>
    <property type="match status" value="1"/>
</dbReference>
<keyword evidence="6" id="KW-1185">Reference proteome</keyword>
<protein>
    <submittedName>
        <fullName evidence="5">Helix-turn-helix domain-containing protein</fullName>
    </submittedName>
</protein>